<dbReference type="PROSITE" id="PS00143">
    <property type="entry name" value="INSULINASE"/>
    <property type="match status" value="1"/>
</dbReference>
<keyword evidence="8 20" id="KW-0378">Hydrolase</keyword>
<dbReference type="EMBL" id="CP055306">
    <property type="protein sequence ID" value="QLB39928.1"/>
    <property type="molecule type" value="Genomic_DNA"/>
</dbReference>
<dbReference type="Pfam" id="PF05193">
    <property type="entry name" value="Peptidase_M16_C"/>
    <property type="match status" value="1"/>
</dbReference>
<feature type="domain" description="Peptidase M16 N-terminal" evidence="16">
    <location>
        <begin position="75"/>
        <end position="200"/>
    </location>
</feature>
<dbReference type="InterPro" id="IPR054734">
    <property type="entry name" value="PqqF-like_C_4"/>
</dbReference>
<evidence type="ECO:0000256" key="5">
    <source>
        <dbReference type="ARBA" id="ARBA00017565"/>
    </source>
</evidence>
<feature type="domain" description="Coenzyme PQQ synthesis protein F-like C-terminal lobe" evidence="19">
    <location>
        <begin position="802"/>
        <end position="898"/>
    </location>
</feature>
<dbReference type="InterPro" id="IPR011249">
    <property type="entry name" value="Metalloenz_LuxS/M16"/>
</dbReference>
<dbReference type="PANTHER" id="PTHR43690:SF18">
    <property type="entry name" value="INSULIN-DEGRADING ENZYME-RELATED"/>
    <property type="match status" value="1"/>
</dbReference>
<evidence type="ECO:0000256" key="2">
    <source>
        <dbReference type="ARBA" id="ARBA00002184"/>
    </source>
</evidence>
<dbReference type="EC" id="3.4.24.55" evidence="4"/>
<dbReference type="Pfam" id="PF00675">
    <property type="entry name" value="Peptidase_M16"/>
    <property type="match status" value="1"/>
</dbReference>
<sequence length="983" mass="111241">MRLSTLTKLLAAAFAINIMAYPAFAEVAKNAEKTTASQTQIQHQQGFELIKRRINKSPNDKAIYQGIKLDNGMEVLLISDSQANKSLMSAIIPIGSMDDPISQQGLAHYLEHMILMGSKNYPETNSLDGFLTQNGGMNNASTAPHRTAYYLQVNNEAFSEAVTRLADTLAFPLLLETNAKKEVNAVNAEMVRAKSHDGHLLHSVNLATANPAYPATKFAVGNKQTLSDKPDSKLQTELENFYKEHYSANLFKVVLYSNQPIEQMAKLAVKTLGKMENKNFSVPQTVEPRYRAEDKSVLIQYKPVKSTKMLVISFDFPNDEMHFKHKTGEYIAYVLNNNTDGTLSDYLIKQGFSDGGIEAVSTANVGRDRSSFDIYIELTDKGLAEQDNVISLVFQQIEKIKQEGIQESYFNEVKESLKQDFQHLQVEKNMDFVEFITDQMLYFPLEHVIDQPYLAETMDKTAIQEKLAGMTLDKARILLVSDNAVTDKKTPHFEAGYSVAKITESQKQKWLDFSKNPPLNLPELNPYFTTDFSLNKVQQGLTKPKLVAEKQGELIYVMPSVHFATDPKAKISMVFDIRPRQADLKTATAATILGYMNNWAQAKLEFQSSVAGMNLSLTPAANGFLANAEGYTQNLSKLILDSIKQFSTFELNEDVLVQAKQRLHQALDRSEKENSLNQANAALVHFANYPYFEIEKQREMIDQITLDDVKKLRHRILNDVTGFKMLSVGNLSTEQVSVLSNEVQAVIKNHKFANTTEPYVEINQSQRKLNFIRQVPNEDNALLMAFLPNGYAELEGMVRAMLLRDIISRWYFDDLRTDKQLGYVVYATHTSIGKTSGIQFMVQSPNTTPAGILKHNERFFKESLERLQNLSDEEFVKYRNSLVEKLQYKPESLAEEFAEFGTDFSRNNAKFDRLQQVIELTKGLTKADIVAFYQKAVIDQKGLVFVSQAVGTKTKAEEVAKFNDFEQVESIEKLQREFDIKDY</sequence>
<evidence type="ECO:0000256" key="7">
    <source>
        <dbReference type="ARBA" id="ARBA00022723"/>
    </source>
</evidence>
<evidence type="ECO:0000256" key="4">
    <source>
        <dbReference type="ARBA" id="ARBA00012449"/>
    </source>
</evidence>
<keyword evidence="6" id="KW-0645">Protease</keyword>
<comment type="similarity">
    <text evidence="3 14">Belongs to the peptidase M16 family.</text>
</comment>
<evidence type="ECO:0000256" key="15">
    <source>
        <dbReference type="SAM" id="SignalP"/>
    </source>
</evidence>
<evidence type="ECO:0000256" key="1">
    <source>
        <dbReference type="ARBA" id="ARBA00001947"/>
    </source>
</evidence>
<dbReference type="AlphaFoldDB" id="A0A7D5E1T2"/>
<dbReference type="GO" id="GO:0004222">
    <property type="term" value="F:metalloendopeptidase activity"/>
    <property type="evidence" value="ECO:0007669"/>
    <property type="project" value="UniProtKB-EC"/>
</dbReference>
<keyword evidence="10" id="KW-0482">Metalloprotease</keyword>
<accession>A0A7D5E1T2</accession>
<evidence type="ECO:0000259" key="19">
    <source>
        <dbReference type="Pfam" id="PF22456"/>
    </source>
</evidence>
<dbReference type="InterPro" id="IPR007863">
    <property type="entry name" value="Peptidase_M16_C"/>
</dbReference>
<feature type="domain" description="Peptidase M16 C-terminal" evidence="17">
    <location>
        <begin position="237"/>
        <end position="417"/>
    </location>
</feature>
<reference evidence="20 21" key="1">
    <citation type="submission" date="2020-06" db="EMBL/GenBank/DDBJ databases">
        <title>Mannheimia pernigra sp. nov. isolated from bovine respiratory tract.</title>
        <authorList>
            <person name="Kuhnert P."/>
            <person name="Akarsu-Egger H."/>
        </authorList>
    </citation>
    <scope>NUCLEOTIDE SEQUENCE [LARGE SCALE GENOMIC DNA]</scope>
    <source>
        <strain evidence="20 21">BNO311</strain>
    </source>
</reference>
<dbReference type="InterPro" id="IPR011765">
    <property type="entry name" value="Pept_M16_N"/>
</dbReference>
<evidence type="ECO:0000256" key="14">
    <source>
        <dbReference type="RuleBase" id="RU004447"/>
    </source>
</evidence>
<proteinExistence type="inferred from homology"/>
<dbReference type="GO" id="GO:0006508">
    <property type="term" value="P:proteolysis"/>
    <property type="evidence" value="ECO:0007669"/>
    <property type="project" value="UniProtKB-KW"/>
</dbReference>
<dbReference type="InterPro" id="IPR050626">
    <property type="entry name" value="Peptidase_M16"/>
</dbReference>
<evidence type="ECO:0000256" key="9">
    <source>
        <dbReference type="ARBA" id="ARBA00022833"/>
    </source>
</evidence>
<feature type="signal peptide" evidence="15">
    <location>
        <begin position="1"/>
        <end position="25"/>
    </location>
</feature>
<evidence type="ECO:0000256" key="12">
    <source>
        <dbReference type="ARBA" id="ARBA00031184"/>
    </source>
</evidence>
<protein>
    <recommendedName>
        <fullName evidence="5">Protease 3</fullName>
        <ecNumber evidence="4">3.4.24.55</ecNumber>
    </recommendedName>
    <alternativeName>
        <fullName evidence="13">Pitrilysin</fullName>
    </alternativeName>
    <alternativeName>
        <fullName evidence="12">Protease III</fullName>
    </alternativeName>
    <alternativeName>
        <fullName evidence="11">Protease pi</fullName>
    </alternativeName>
</protein>
<comment type="cofactor">
    <cofactor evidence="1">
        <name>Zn(2+)</name>
        <dbReference type="ChEBI" id="CHEBI:29105"/>
    </cofactor>
</comment>
<evidence type="ECO:0000259" key="18">
    <source>
        <dbReference type="Pfam" id="PF16187"/>
    </source>
</evidence>
<evidence type="ECO:0000256" key="10">
    <source>
        <dbReference type="ARBA" id="ARBA00023049"/>
    </source>
</evidence>
<evidence type="ECO:0000313" key="21">
    <source>
        <dbReference type="Proteomes" id="UP000509660"/>
    </source>
</evidence>
<keyword evidence="9" id="KW-0862">Zinc</keyword>
<dbReference type="Pfam" id="PF16187">
    <property type="entry name" value="Peptidase_M16_M"/>
    <property type="match status" value="1"/>
</dbReference>
<dbReference type="NCBIfam" id="NF011681">
    <property type="entry name" value="PRK15101.1"/>
    <property type="match status" value="1"/>
</dbReference>
<dbReference type="GO" id="GO:0005737">
    <property type="term" value="C:cytoplasm"/>
    <property type="evidence" value="ECO:0007669"/>
    <property type="project" value="UniProtKB-ARBA"/>
</dbReference>
<evidence type="ECO:0000259" key="16">
    <source>
        <dbReference type="Pfam" id="PF00675"/>
    </source>
</evidence>
<feature type="domain" description="Peptidase M16 middle/third" evidence="18">
    <location>
        <begin position="421"/>
        <end position="697"/>
    </location>
</feature>
<evidence type="ECO:0000256" key="8">
    <source>
        <dbReference type="ARBA" id="ARBA00022801"/>
    </source>
</evidence>
<feature type="chain" id="PRO_5032430178" description="Protease 3" evidence="15">
    <location>
        <begin position="26"/>
        <end position="983"/>
    </location>
</feature>
<dbReference type="Pfam" id="PF22456">
    <property type="entry name" value="PqqF-like_C_4"/>
    <property type="match status" value="1"/>
</dbReference>
<dbReference type="InterPro" id="IPR001431">
    <property type="entry name" value="Pept_M16_Zn_BS"/>
</dbReference>
<gene>
    <name evidence="20" type="primary">ptrA</name>
    <name evidence="20" type="ORF">HV559_03045</name>
</gene>
<evidence type="ECO:0000256" key="13">
    <source>
        <dbReference type="ARBA" id="ARBA00033450"/>
    </source>
</evidence>
<keyword evidence="21" id="KW-1185">Reference proteome</keyword>
<evidence type="ECO:0000259" key="17">
    <source>
        <dbReference type="Pfam" id="PF05193"/>
    </source>
</evidence>
<dbReference type="GO" id="GO:0046872">
    <property type="term" value="F:metal ion binding"/>
    <property type="evidence" value="ECO:0007669"/>
    <property type="project" value="UniProtKB-KW"/>
</dbReference>
<evidence type="ECO:0000313" key="20">
    <source>
        <dbReference type="EMBL" id="QLB39928.1"/>
    </source>
</evidence>
<keyword evidence="15" id="KW-0732">Signal</keyword>
<evidence type="ECO:0000256" key="3">
    <source>
        <dbReference type="ARBA" id="ARBA00007261"/>
    </source>
</evidence>
<evidence type="ECO:0000256" key="11">
    <source>
        <dbReference type="ARBA" id="ARBA00029597"/>
    </source>
</evidence>
<dbReference type="PANTHER" id="PTHR43690">
    <property type="entry name" value="NARDILYSIN"/>
    <property type="match status" value="1"/>
</dbReference>
<dbReference type="Proteomes" id="UP000509660">
    <property type="component" value="Chromosome"/>
</dbReference>
<keyword evidence="7" id="KW-0479">Metal-binding</keyword>
<dbReference type="SUPFAM" id="SSF63411">
    <property type="entry name" value="LuxS/MPP-like metallohydrolase"/>
    <property type="match status" value="4"/>
</dbReference>
<dbReference type="InterPro" id="IPR032632">
    <property type="entry name" value="Peptidase_M16_M"/>
</dbReference>
<comment type="function">
    <text evidence="2">Endopeptidase that degrades small peptides of less than 7 kDa, such as glucagon and insulin.</text>
</comment>
<dbReference type="FunFam" id="3.30.830.10:FF:000012">
    <property type="entry name" value="Protease 3"/>
    <property type="match status" value="1"/>
</dbReference>
<organism evidence="20 21">
    <name type="scientific">Mannheimia pernigra</name>
    <dbReference type="NCBI Taxonomy" id="111844"/>
    <lineage>
        <taxon>Bacteria</taxon>
        <taxon>Pseudomonadati</taxon>
        <taxon>Pseudomonadota</taxon>
        <taxon>Gammaproteobacteria</taxon>
        <taxon>Pasteurellales</taxon>
        <taxon>Pasteurellaceae</taxon>
        <taxon>Mannheimia</taxon>
    </lineage>
</organism>
<dbReference type="Gene3D" id="3.30.830.10">
    <property type="entry name" value="Metalloenzyme, LuxS/M16 peptidase-like"/>
    <property type="match status" value="4"/>
</dbReference>
<dbReference type="RefSeq" id="WP_176809524.1">
    <property type="nucleotide sequence ID" value="NZ_CP055306.1"/>
</dbReference>
<evidence type="ECO:0000256" key="6">
    <source>
        <dbReference type="ARBA" id="ARBA00022670"/>
    </source>
</evidence>
<name>A0A7D5E1T2_9PAST</name>